<dbReference type="EMBL" id="CP098827">
    <property type="protein sequence ID" value="XBO71884.1"/>
    <property type="molecule type" value="Genomic_DNA"/>
</dbReference>
<evidence type="ECO:0000259" key="4">
    <source>
        <dbReference type="Pfam" id="PF17853"/>
    </source>
</evidence>
<name>A0AAU7KJW9_9GAMM</name>
<comment type="similarity">
    <text evidence="1">Belongs to the CdaR family.</text>
</comment>
<dbReference type="Pfam" id="PF17853">
    <property type="entry name" value="GGDEF_2"/>
    <property type="match status" value="1"/>
</dbReference>
<evidence type="ECO:0000256" key="1">
    <source>
        <dbReference type="ARBA" id="ARBA00006754"/>
    </source>
</evidence>
<dbReference type="Pfam" id="PF13556">
    <property type="entry name" value="HTH_30"/>
    <property type="match status" value="1"/>
</dbReference>
<reference evidence="5" key="1">
    <citation type="submission" date="2022-06" db="EMBL/GenBank/DDBJ databases">
        <title>A novel DMS-producing enzyme.</title>
        <authorList>
            <person name="Zhang Y."/>
        </authorList>
    </citation>
    <scope>NUCLEOTIDE SEQUENCE</scope>
    <source>
        <strain evidence="5">RT37</strain>
    </source>
</reference>
<sequence length="383" mass="42108">MILSAELAQQIIDKTQDILDANINVMDARGVIIASGDHSRLGTLHDGAMLALQRGNGLEISEHDVDAFKGARPGINLLLQCAGETVGVLGITGPPSQVRQAARLVKVTAEMLVEQADMLSQLEWAKRHREGFILSWVNAELSSEQLHDWAERLGIDVACQRLAVLIELDRGSPSADLDAMQRLMDLLAHDSLVTQVSPHRALVLQPVMDQAGQRRQGAHPGPDGAIEALLARLARHDIHGVKVAVGRAFDAPGHLHLSYESARQVLAIGKRQFPERMTYHYDELRLPVLLSPLNDGWQGEQLREAVERIRGADSHGRLLKTLAMLIEHEGNLSRCADALHVHRNTLRYRLDRIHEITGISPHCFTGLVELFLGLELSSGDGAH</sequence>
<dbReference type="InterPro" id="IPR009057">
    <property type="entry name" value="Homeodomain-like_sf"/>
</dbReference>
<dbReference type="RefSeq" id="WP_348827636.1">
    <property type="nucleotide sequence ID" value="NZ_CP098827.1"/>
</dbReference>
<dbReference type="Pfam" id="PF05651">
    <property type="entry name" value="Diacid_rec"/>
    <property type="match status" value="1"/>
</dbReference>
<dbReference type="Gene3D" id="1.10.10.2840">
    <property type="entry name" value="PucR C-terminal helix-turn-helix domain"/>
    <property type="match status" value="1"/>
</dbReference>
<feature type="domain" description="Putative sugar diacid recognition" evidence="2">
    <location>
        <begin position="3"/>
        <end position="136"/>
    </location>
</feature>
<gene>
    <name evidence="5" type="ORF">NFG58_04015</name>
</gene>
<dbReference type="PANTHER" id="PTHR33744:SF15">
    <property type="entry name" value="CARBOHYDRATE DIACID REGULATOR"/>
    <property type="match status" value="1"/>
</dbReference>
<evidence type="ECO:0000259" key="3">
    <source>
        <dbReference type="Pfam" id="PF13556"/>
    </source>
</evidence>
<feature type="domain" description="PucR C-terminal helix-turn-helix" evidence="3">
    <location>
        <begin position="318"/>
        <end position="375"/>
    </location>
</feature>
<organism evidence="5">
    <name type="scientific">Halomonas sp. RT37</name>
    <dbReference type="NCBI Taxonomy" id="2950872"/>
    <lineage>
        <taxon>Bacteria</taxon>
        <taxon>Pseudomonadati</taxon>
        <taxon>Pseudomonadota</taxon>
        <taxon>Gammaproteobacteria</taxon>
        <taxon>Oceanospirillales</taxon>
        <taxon>Halomonadaceae</taxon>
        <taxon>Halomonas</taxon>
    </lineage>
</organism>
<feature type="domain" description="CdaR GGDEF-like" evidence="4">
    <location>
        <begin position="142"/>
        <end position="268"/>
    </location>
</feature>
<dbReference type="InterPro" id="IPR051448">
    <property type="entry name" value="CdaR-like_regulators"/>
</dbReference>
<dbReference type="SUPFAM" id="SSF46689">
    <property type="entry name" value="Homeodomain-like"/>
    <property type="match status" value="1"/>
</dbReference>
<evidence type="ECO:0000259" key="2">
    <source>
        <dbReference type="Pfam" id="PF05651"/>
    </source>
</evidence>
<evidence type="ECO:0000313" key="5">
    <source>
        <dbReference type="EMBL" id="XBO71884.1"/>
    </source>
</evidence>
<accession>A0AAU7KJW9</accession>
<dbReference type="InterPro" id="IPR042070">
    <property type="entry name" value="PucR_C-HTH_sf"/>
</dbReference>
<dbReference type="InterPro" id="IPR041522">
    <property type="entry name" value="CdaR_GGDEF"/>
</dbReference>
<dbReference type="InterPro" id="IPR008599">
    <property type="entry name" value="Diacid_rec"/>
</dbReference>
<protein>
    <submittedName>
        <fullName evidence="5">Helix-turn-helix domain-containing protein</fullName>
    </submittedName>
</protein>
<dbReference type="AlphaFoldDB" id="A0AAU7KJW9"/>
<dbReference type="PANTHER" id="PTHR33744">
    <property type="entry name" value="CARBOHYDRATE DIACID REGULATOR"/>
    <property type="match status" value="1"/>
</dbReference>
<dbReference type="InterPro" id="IPR025736">
    <property type="entry name" value="PucR_C-HTH_dom"/>
</dbReference>
<proteinExistence type="inferred from homology"/>